<evidence type="ECO:0000313" key="1">
    <source>
        <dbReference type="EMBL" id="KAI6081049.1"/>
    </source>
</evidence>
<gene>
    <name evidence="1" type="ORF">F4821DRAFT_275371</name>
</gene>
<reference evidence="1 2" key="1">
    <citation type="journal article" date="2022" name="New Phytol.">
        <title>Ecological generalism drives hyperdiversity of secondary metabolite gene clusters in xylarialean endophytes.</title>
        <authorList>
            <person name="Franco M.E.E."/>
            <person name="Wisecaver J.H."/>
            <person name="Arnold A.E."/>
            <person name="Ju Y.M."/>
            <person name="Slot J.C."/>
            <person name="Ahrendt S."/>
            <person name="Moore L.P."/>
            <person name="Eastman K.E."/>
            <person name="Scott K."/>
            <person name="Konkel Z."/>
            <person name="Mondo S.J."/>
            <person name="Kuo A."/>
            <person name="Hayes R.D."/>
            <person name="Haridas S."/>
            <person name="Andreopoulos B."/>
            <person name="Riley R."/>
            <person name="LaButti K."/>
            <person name="Pangilinan J."/>
            <person name="Lipzen A."/>
            <person name="Amirebrahimi M."/>
            <person name="Yan J."/>
            <person name="Adam C."/>
            <person name="Keymanesh K."/>
            <person name="Ng V."/>
            <person name="Louie K."/>
            <person name="Northen T."/>
            <person name="Drula E."/>
            <person name="Henrissat B."/>
            <person name="Hsieh H.M."/>
            <person name="Youens-Clark K."/>
            <person name="Lutzoni F."/>
            <person name="Miadlikowska J."/>
            <person name="Eastwood D.C."/>
            <person name="Hamelin R.C."/>
            <person name="Grigoriev I.V."/>
            <person name="U'Ren J.M."/>
        </authorList>
    </citation>
    <scope>NUCLEOTIDE SEQUENCE [LARGE SCALE GENOMIC DNA]</scope>
    <source>
        <strain evidence="1 2">ER1909</strain>
    </source>
</reference>
<name>A0ACC0CKW3_9PEZI</name>
<sequence>MAIFGRLALGATWTLATMISNAVARDPFINFTVYPDSATAASGPKYFPLRPPAVPLAVRSPYTSAWSSTGGKDKDSSLNNQNHIFWFGQSLGWEGIVVVDGNSFEYMGTSLNDFPELPYYNRTTALEVKFDSQFSNFTFLAGPVLVTASFFSPVTPKDICRSSIPLSYLTTSVQSSDGKPHHIQFYSDVNAQWIGLGSEYDIIKEIHTGPTSNDTGAGNVTDSLRSWILRPKDPKPFQENSEMPTWGNFSYSTSPKGAEGFSFQSGSATSVRYGFVNNRVLNNDAGSAMRGFGNQEPVYAFAHDMGTVLEASVRYTIGSIQTPNVRYLHKGGLSNLAPWWEKCYGGMHDMINFHYNDFDTVAKIGYEFETQLRADVNTFFQGGEAPVYSNRTPVASTNGSTYGTFDFLNGTDQYGQQWEFDSGSAYGYLQPGNATGIAVPFVSEAESYYAIVALSARQVMAAYVFAIPPDGGTEPLMFQKEISSNGNMNTVDVIYPASPFFLYANPTLLKYIFQPLYELQEGGFYPNDYSMHDIGAHFPFALGHVDGNDEYMPVENSGNSILMSYAYYKFTGDAAWLSSHYETLRRFSQYLIDYSLVPESQLSTDDFAGALANQTNLAIKGVVGLQAMSAIARVVGNPEDAVAFATQASLYYELWEGHAIDPSKRHTLLAYQWRSSWGLLYNVYFDKLLNMGLVKSELYDMQSQWYASVSQVYGVPLDSRHHYTKSDWQIWTAATCSRATRRLFVNSVAYWLNETVTTLPFGDLYETVAGGGYPQDIPHFSARPVVGGHFALLALGKTGQLADAIGGDTRGSLFPKNGTEHLVIPDTPITPPPSYAGPSLKPGTVRTQLSSPPAWQRKGAGSGRTGL</sequence>
<comment type="caution">
    <text evidence="1">The sequence shown here is derived from an EMBL/GenBank/DDBJ whole genome shotgun (WGS) entry which is preliminary data.</text>
</comment>
<keyword evidence="2" id="KW-1185">Reference proteome</keyword>
<dbReference type="EMBL" id="MU394409">
    <property type="protein sequence ID" value="KAI6081049.1"/>
    <property type="molecule type" value="Genomic_DNA"/>
</dbReference>
<dbReference type="Proteomes" id="UP001497680">
    <property type="component" value="Unassembled WGS sequence"/>
</dbReference>
<proteinExistence type="predicted"/>
<protein>
    <submittedName>
        <fullName evidence="1">DUF1793-domain-containing protein</fullName>
    </submittedName>
</protein>
<evidence type="ECO:0000313" key="2">
    <source>
        <dbReference type="Proteomes" id="UP001497680"/>
    </source>
</evidence>
<accession>A0ACC0CKW3</accession>
<organism evidence="1 2">
    <name type="scientific">Hypoxylon rubiginosum</name>
    <dbReference type="NCBI Taxonomy" id="110542"/>
    <lineage>
        <taxon>Eukaryota</taxon>
        <taxon>Fungi</taxon>
        <taxon>Dikarya</taxon>
        <taxon>Ascomycota</taxon>
        <taxon>Pezizomycotina</taxon>
        <taxon>Sordariomycetes</taxon>
        <taxon>Xylariomycetidae</taxon>
        <taxon>Xylariales</taxon>
        <taxon>Hypoxylaceae</taxon>
        <taxon>Hypoxylon</taxon>
    </lineage>
</organism>